<dbReference type="RefSeq" id="WP_101177857.1">
    <property type="nucleotide sequence ID" value="NZ_PISE01000031.1"/>
</dbReference>
<reference evidence="1 2" key="1">
    <citation type="journal article" date="2003" name="Int. J. Syst. Evol. Microbiol.">
        <title>Bacillus nealsonii sp. nov., isolated from a spacecraft-assembly facility, whose spores are gamma-radiation resistant.</title>
        <authorList>
            <person name="Venkateswaran K."/>
            <person name="Kempf M."/>
            <person name="Chen F."/>
            <person name="Satomi M."/>
            <person name="Nicholson W."/>
            <person name="Kern R."/>
        </authorList>
    </citation>
    <scope>NUCLEOTIDE SEQUENCE [LARGE SCALE GENOMIC DNA]</scope>
    <source>
        <strain evidence="1 2">FO-92</strain>
    </source>
</reference>
<dbReference type="AlphaFoldDB" id="A0A2N0YZZ6"/>
<accession>A0A2N0YZZ6</accession>
<dbReference type="EMBL" id="PISE01000031">
    <property type="protein sequence ID" value="PKG22836.1"/>
    <property type="molecule type" value="Genomic_DNA"/>
</dbReference>
<dbReference type="OrthoDB" id="1957425at2"/>
<sequence>MKKKLLISGLVGVLLLGILIGYYAGREGFIIKIKNNSDTTISNLYITYTQAPQDKKILKIDSNAKYSINIIPDKSVDEGEMRLYYFDNNGKKHQITLVGYFEKGYIGRVSVTIKSINENGEMKFKVNSNN</sequence>
<evidence type="ECO:0000313" key="2">
    <source>
        <dbReference type="Proteomes" id="UP000233375"/>
    </source>
</evidence>
<keyword evidence="2" id="KW-1185">Reference proteome</keyword>
<gene>
    <name evidence="1" type="ORF">CWS01_14195</name>
</gene>
<evidence type="ECO:0000313" key="1">
    <source>
        <dbReference type="EMBL" id="PKG22836.1"/>
    </source>
</evidence>
<proteinExistence type="predicted"/>
<organism evidence="1 2">
    <name type="scientific">Niallia nealsonii</name>
    <dbReference type="NCBI Taxonomy" id="115979"/>
    <lineage>
        <taxon>Bacteria</taxon>
        <taxon>Bacillati</taxon>
        <taxon>Bacillota</taxon>
        <taxon>Bacilli</taxon>
        <taxon>Bacillales</taxon>
        <taxon>Bacillaceae</taxon>
        <taxon>Niallia</taxon>
    </lineage>
</organism>
<protein>
    <submittedName>
        <fullName evidence="1">Uncharacterized protein</fullName>
    </submittedName>
</protein>
<dbReference type="Proteomes" id="UP000233375">
    <property type="component" value="Unassembled WGS sequence"/>
</dbReference>
<name>A0A2N0YZZ6_9BACI</name>
<comment type="caution">
    <text evidence="1">The sequence shown here is derived from an EMBL/GenBank/DDBJ whole genome shotgun (WGS) entry which is preliminary data.</text>
</comment>